<dbReference type="EMBL" id="CAJNRF010013320">
    <property type="protein sequence ID" value="CAF2147462.1"/>
    <property type="molecule type" value="Genomic_DNA"/>
</dbReference>
<dbReference type="EMBL" id="CAJNRG010010763">
    <property type="protein sequence ID" value="CAF2125306.1"/>
    <property type="molecule type" value="Genomic_DNA"/>
</dbReference>
<evidence type="ECO:0000313" key="12">
    <source>
        <dbReference type="Proteomes" id="UP000663866"/>
    </source>
</evidence>
<dbReference type="Proteomes" id="UP000663855">
    <property type="component" value="Unassembled WGS sequence"/>
</dbReference>
<evidence type="ECO:0000313" key="11">
    <source>
        <dbReference type="Proteomes" id="UP000663855"/>
    </source>
</evidence>
<evidence type="ECO:0000313" key="10">
    <source>
        <dbReference type="EMBL" id="CAF4078300.1"/>
    </source>
</evidence>
<dbReference type="GO" id="GO:0030239">
    <property type="term" value="P:myofibril assembly"/>
    <property type="evidence" value="ECO:0007669"/>
    <property type="project" value="TreeGrafter"/>
</dbReference>
<organism evidence="5 11">
    <name type="scientific">Rotaria magnacalcarata</name>
    <dbReference type="NCBI Taxonomy" id="392030"/>
    <lineage>
        <taxon>Eukaryota</taxon>
        <taxon>Metazoa</taxon>
        <taxon>Spiralia</taxon>
        <taxon>Gnathifera</taxon>
        <taxon>Rotifera</taxon>
        <taxon>Eurotatoria</taxon>
        <taxon>Bdelloidea</taxon>
        <taxon>Philodinida</taxon>
        <taxon>Philodinidae</taxon>
        <taxon>Rotaria</taxon>
    </lineage>
</organism>
<accession>A0A816AJ57</accession>
<dbReference type="GO" id="GO:0007015">
    <property type="term" value="P:actin filament organization"/>
    <property type="evidence" value="ECO:0007669"/>
    <property type="project" value="TreeGrafter"/>
</dbReference>
<evidence type="ECO:0000313" key="8">
    <source>
        <dbReference type="EMBL" id="CAF2147462.1"/>
    </source>
</evidence>
<keyword evidence="2" id="KW-0963">Cytoplasm</keyword>
<evidence type="ECO:0000313" key="7">
    <source>
        <dbReference type="EMBL" id="CAF2125306.1"/>
    </source>
</evidence>
<dbReference type="SUPFAM" id="SSF52047">
    <property type="entry name" value="RNI-like"/>
    <property type="match status" value="1"/>
</dbReference>
<gene>
    <name evidence="5" type="ORF">CJN711_LOCUS34691</name>
    <name evidence="4" type="ORF">KQP761_LOCUS18073</name>
    <name evidence="6" type="ORF">MBJ925_LOCUS6181</name>
    <name evidence="10" type="ORF">OVN521_LOCUS19612</name>
    <name evidence="9" type="ORF">UXM345_LOCUS18825</name>
    <name evidence="8" type="ORF">WKI299_LOCUS29587</name>
    <name evidence="7" type="ORF">XDN619_LOCUS23603</name>
</gene>
<dbReference type="EMBL" id="CAJOBF010002597">
    <property type="protein sequence ID" value="CAF4044719.1"/>
    <property type="molecule type" value="Genomic_DNA"/>
</dbReference>
<dbReference type="Proteomes" id="UP000663834">
    <property type="component" value="Unassembled WGS sequence"/>
</dbReference>
<evidence type="ECO:0000256" key="3">
    <source>
        <dbReference type="ARBA" id="ARBA00023212"/>
    </source>
</evidence>
<dbReference type="Proteomes" id="UP000663866">
    <property type="component" value="Unassembled WGS sequence"/>
</dbReference>
<keyword evidence="12" id="KW-1185">Reference proteome</keyword>
<proteinExistence type="predicted"/>
<dbReference type="EMBL" id="CAJNRE010001784">
    <property type="protein sequence ID" value="CAF1957130.1"/>
    <property type="molecule type" value="Genomic_DNA"/>
</dbReference>
<dbReference type="GO" id="GO:0005523">
    <property type="term" value="F:tropomyosin binding"/>
    <property type="evidence" value="ECO:0007669"/>
    <property type="project" value="InterPro"/>
</dbReference>
<sequence>MATTKTSEESVNIDDFDALLEALSAEELENVNDFIDPEHSYLPASDRSNYRIHKTPTGPYDRNKLLGFLTEQGQSEKDWEEQKPFVPGEKKGKVWLAPEVAKPTHDEEDEFTHTEWDDLLTNATETEIVELAAILGFTGLINQVQYHAAVTDKPISTNAGGWNAAAKMEPLKLIPPEPDNMTNVEECIEKAKANDKELTKININNIQGVKPDVLKDLLNAIKENTHVEVLAMANVGMTDAVGRSLAELIEANSTLKTVDAQSNRLTGAVVAEIVRSTLKNQTLVELRLSNQRSQILGNRVEMEVADAIVQNNTLLRLNLQFDTLGPRVRVTEKLKQNLDALRKKRLASKQEAAK</sequence>
<dbReference type="AlphaFoldDB" id="A0A816AJ57"/>
<dbReference type="Proteomes" id="UP000663824">
    <property type="component" value="Unassembled WGS sequence"/>
</dbReference>
<dbReference type="PANTHER" id="PTHR10901:SF6">
    <property type="entry name" value="TROPOMODULIN, ISOFORM N"/>
    <property type="match status" value="1"/>
</dbReference>
<dbReference type="InterPro" id="IPR004934">
    <property type="entry name" value="TMOD"/>
</dbReference>
<reference evidence="5" key="1">
    <citation type="submission" date="2021-02" db="EMBL/GenBank/DDBJ databases">
        <authorList>
            <person name="Nowell W R."/>
        </authorList>
    </citation>
    <scope>NUCLEOTIDE SEQUENCE</scope>
</reference>
<evidence type="ECO:0000313" key="6">
    <source>
        <dbReference type="EMBL" id="CAF1957130.1"/>
    </source>
</evidence>
<dbReference type="PANTHER" id="PTHR10901">
    <property type="entry name" value="TROPOMODULIN"/>
    <property type="match status" value="1"/>
</dbReference>
<dbReference type="Proteomes" id="UP000663856">
    <property type="component" value="Unassembled WGS sequence"/>
</dbReference>
<dbReference type="Pfam" id="PF03250">
    <property type="entry name" value="Tropomodulin"/>
    <property type="match status" value="1"/>
</dbReference>
<dbReference type="Gene3D" id="3.80.10.10">
    <property type="entry name" value="Ribonuclease Inhibitor"/>
    <property type="match status" value="1"/>
</dbReference>
<evidence type="ECO:0000313" key="9">
    <source>
        <dbReference type="EMBL" id="CAF4044719.1"/>
    </source>
</evidence>
<dbReference type="EMBL" id="CAJNOV010016882">
    <property type="protein sequence ID" value="CAF1596911.1"/>
    <property type="molecule type" value="Genomic_DNA"/>
</dbReference>
<evidence type="ECO:0000256" key="1">
    <source>
        <dbReference type="ARBA" id="ARBA00004245"/>
    </source>
</evidence>
<comment type="subcellular location">
    <subcellularLocation>
        <location evidence="1">Cytoplasm</location>
        <location evidence="1">Cytoskeleton</location>
    </subcellularLocation>
</comment>
<evidence type="ECO:0008006" key="13">
    <source>
        <dbReference type="Google" id="ProtNLM"/>
    </source>
</evidence>
<dbReference type="OrthoDB" id="2163268at2759"/>
<dbReference type="Proteomes" id="UP000663842">
    <property type="component" value="Unassembled WGS sequence"/>
</dbReference>
<dbReference type="GO" id="GO:0030016">
    <property type="term" value="C:myofibril"/>
    <property type="evidence" value="ECO:0007669"/>
    <property type="project" value="TreeGrafter"/>
</dbReference>
<dbReference type="Proteomes" id="UP000663887">
    <property type="component" value="Unassembled WGS sequence"/>
</dbReference>
<comment type="caution">
    <text evidence="5">The sequence shown here is derived from an EMBL/GenBank/DDBJ whole genome shotgun (WGS) entry which is preliminary data.</text>
</comment>
<dbReference type="InterPro" id="IPR032675">
    <property type="entry name" value="LRR_dom_sf"/>
</dbReference>
<dbReference type="GO" id="GO:0005856">
    <property type="term" value="C:cytoskeleton"/>
    <property type="evidence" value="ECO:0007669"/>
    <property type="project" value="UniProtKB-SubCell"/>
</dbReference>
<dbReference type="EMBL" id="CAJNOW010009206">
    <property type="protein sequence ID" value="CAF1557020.1"/>
    <property type="molecule type" value="Genomic_DNA"/>
</dbReference>
<evidence type="ECO:0000313" key="4">
    <source>
        <dbReference type="EMBL" id="CAF1557020.1"/>
    </source>
</evidence>
<name>A0A816AJ57_9BILA</name>
<dbReference type="GO" id="GO:0051694">
    <property type="term" value="P:pointed-end actin filament capping"/>
    <property type="evidence" value="ECO:0007669"/>
    <property type="project" value="InterPro"/>
</dbReference>
<keyword evidence="3" id="KW-0206">Cytoskeleton</keyword>
<protein>
    <recommendedName>
        <fullName evidence="13">Tropomodulin</fullName>
    </recommendedName>
</protein>
<dbReference type="EMBL" id="CAJOBG010003732">
    <property type="protein sequence ID" value="CAF4078300.1"/>
    <property type="molecule type" value="Genomic_DNA"/>
</dbReference>
<evidence type="ECO:0000256" key="2">
    <source>
        <dbReference type="ARBA" id="ARBA00022490"/>
    </source>
</evidence>
<evidence type="ECO:0000313" key="5">
    <source>
        <dbReference type="EMBL" id="CAF1596911.1"/>
    </source>
</evidence>